<feature type="transmembrane region" description="Helical" evidence="1">
    <location>
        <begin position="50"/>
        <end position="72"/>
    </location>
</feature>
<protein>
    <submittedName>
        <fullName evidence="2">Uncharacterized protein</fullName>
    </submittedName>
</protein>
<evidence type="ECO:0000256" key="1">
    <source>
        <dbReference type="SAM" id="Phobius"/>
    </source>
</evidence>
<keyword evidence="1" id="KW-1133">Transmembrane helix</keyword>
<name>A0A445N289_9BACT</name>
<accession>A0A445N289</accession>
<proteinExistence type="predicted"/>
<organism evidence="2">
    <name type="scientific">uncultured Desulfobacterium sp</name>
    <dbReference type="NCBI Taxonomy" id="201089"/>
    <lineage>
        <taxon>Bacteria</taxon>
        <taxon>Pseudomonadati</taxon>
        <taxon>Thermodesulfobacteriota</taxon>
        <taxon>Desulfobacteria</taxon>
        <taxon>Desulfobacterales</taxon>
        <taxon>Desulfobacteriaceae</taxon>
        <taxon>Desulfobacterium</taxon>
        <taxon>environmental samples</taxon>
    </lineage>
</organism>
<gene>
    <name evidence="2" type="ORF">PITCH_A760025</name>
</gene>
<keyword evidence="1" id="KW-0812">Transmembrane</keyword>
<keyword evidence="1" id="KW-0472">Membrane</keyword>
<dbReference type="AlphaFoldDB" id="A0A445N289"/>
<evidence type="ECO:0000313" key="2">
    <source>
        <dbReference type="EMBL" id="SPD75815.1"/>
    </source>
</evidence>
<sequence>MRVASTGLGQTELVAGVTSMSPKGDDMGLYALATSPAEWHLETYLEPQDVWPVVFGFLRPSILWVIVLAFLFPWRKGSEPQKL</sequence>
<dbReference type="EMBL" id="OJIN01000221">
    <property type="protein sequence ID" value="SPD75815.1"/>
    <property type="molecule type" value="Genomic_DNA"/>
</dbReference>
<reference evidence="2" key="1">
    <citation type="submission" date="2018-01" db="EMBL/GenBank/DDBJ databases">
        <authorList>
            <person name="Regsiter A."/>
            <person name="William W."/>
        </authorList>
    </citation>
    <scope>NUCLEOTIDE SEQUENCE</scope>
    <source>
        <strain evidence="2">TRIP AH-1</strain>
    </source>
</reference>